<evidence type="ECO:0000313" key="1">
    <source>
        <dbReference type="EMBL" id="MFB9820753.1"/>
    </source>
</evidence>
<gene>
    <name evidence="1" type="ORF">ACFFP1_14735</name>
</gene>
<reference evidence="1 2" key="1">
    <citation type="submission" date="2024-09" db="EMBL/GenBank/DDBJ databases">
        <authorList>
            <person name="Sun Q."/>
            <person name="Mori K."/>
        </authorList>
    </citation>
    <scope>NUCLEOTIDE SEQUENCE [LARGE SCALE GENOMIC DNA]</scope>
    <source>
        <strain evidence="1 2">JCM 1334</strain>
    </source>
</reference>
<accession>A0ABV5Y184</accession>
<comment type="caution">
    <text evidence="1">The sequence shown here is derived from an EMBL/GenBank/DDBJ whole genome shotgun (WGS) entry which is preliminary data.</text>
</comment>
<keyword evidence="2" id="KW-1185">Reference proteome</keyword>
<name>A0ABV5Y184_ARTRM</name>
<evidence type="ECO:0000313" key="2">
    <source>
        <dbReference type="Proteomes" id="UP001589702"/>
    </source>
</evidence>
<proteinExistence type="predicted"/>
<dbReference type="EMBL" id="JBHMBC010000022">
    <property type="protein sequence ID" value="MFB9820753.1"/>
    <property type="molecule type" value="Genomic_DNA"/>
</dbReference>
<sequence>MATLERPTRKNFSLTAQDLKNLELLKTSPAHRSALGELAGEQLAESSSEAAVMHAVWEAGVRSVREQIEADGYAAIAQEQDLAERKSVSRRRRPHWADEA</sequence>
<protein>
    <submittedName>
        <fullName evidence="1">Uncharacterized protein</fullName>
    </submittedName>
</protein>
<organism evidence="1 2">
    <name type="scientific">Arthrobacter ramosus</name>
    <dbReference type="NCBI Taxonomy" id="1672"/>
    <lineage>
        <taxon>Bacteria</taxon>
        <taxon>Bacillati</taxon>
        <taxon>Actinomycetota</taxon>
        <taxon>Actinomycetes</taxon>
        <taxon>Micrococcales</taxon>
        <taxon>Micrococcaceae</taxon>
        <taxon>Arthrobacter</taxon>
    </lineage>
</organism>
<dbReference type="Proteomes" id="UP001589702">
    <property type="component" value="Unassembled WGS sequence"/>
</dbReference>
<dbReference type="RefSeq" id="WP_234751323.1">
    <property type="nucleotide sequence ID" value="NZ_BAAAWN010000001.1"/>
</dbReference>